<accession>A0A345BXR1</accession>
<protein>
    <submittedName>
        <fullName evidence="2">Uncharacterized protein</fullName>
    </submittedName>
</protein>
<dbReference type="AlphaFoldDB" id="A0A345BXR1"/>
<dbReference type="OrthoDB" id="2591789at2"/>
<dbReference type="Proteomes" id="UP000252100">
    <property type="component" value="Chromosome"/>
</dbReference>
<gene>
    <name evidence="2" type="ORF">DT065_06700</name>
</gene>
<dbReference type="RefSeq" id="WP_114371897.1">
    <property type="nucleotide sequence ID" value="NZ_CP031092.1"/>
</dbReference>
<feature type="transmembrane region" description="Helical" evidence="1">
    <location>
        <begin position="34"/>
        <end position="52"/>
    </location>
</feature>
<feature type="transmembrane region" description="Helical" evidence="1">
    <location>
        <begin position="125"/>
        <end position="147"/>
    </location>
</feature>
<keyword evidence="1" id="KW-1133">Transmembrane helix</keyword>
<dbReference type="EMBL" id="CP031092">
    <property type="protein sequence ID" value="AXF55742.1"/>
    <property type="molecule type" value="Genomic_DNA"/>
</dbReference>
<reference evidence="2 3" key="1">
    <citation type="journal article" date="2018" name="J. Microbiol.">
        <title>Salicibibacter kimchii gen. nov., sp. nov., a moderately halophilic and alkalitolerant bacterium in the family Bacillaceae, isolated from kimchi.</title>
        <authorList>
            <person name="Jang J.Y."/>
            <person name="Oh Y.J."/>
            <person name="Lim S.K."/>
            <person name="Park H.K."/>
            <person name="Lee C."/>
            <person name="Kim J.Y."/>
            <person name="Lee M.A."/>
            <person name="Choi H.J."/>
        </authorList>
    </citation>
    <scope>NUCLEOTIDE SEQUENCE [LARGE SCALE GENOMIC DNA]</scope>
    <source>
        <strain evidence="2 3">NKC1-1</strain>
    </source>
</reference>
<evidence type="ECO:0000313" key="2">
    <source>
        <dbReference type="EMBL" id="AXF55742.1"/>
    </source>
</evidence>
<name>A0A345BXR1_9BACI</name>
<feature type="transmembrane region" description="Helical" evidence="1">
    <location>
        <begin position="91"/>
        <end position="113"/>
    </location>
</feature>
<sequence length="192" mass="22474">MDRQELWEQINNKSDDLHTLVASYWEQYSHIITWQFWVVASMLILPLILLYFTVDRKRIFEVFFYGYTVHILWSYTSIVLARLGLLVHPYFIIPMLPYGLGMTASAIPVGFLLLYQYCANQNKNFYLSAIILSAFFGFGSVSIESYLGLTELNQGMNLFYIFLINLVIAYIAFWFTKLVWKIKNYTHAKALG</sequence>
<keyword evidence="3" id="KW-1185">Reference proteome</keyword>
<organism evidence="2 3">
    <name type="scientific">Salicibibacter kimchii</name>
    <dbReference type="NCBI Taxonomy" id="2099786"/>
    <lineage>
        <taxon>Bacteria</taxon>
        <taxon>Bacillati</taxon>
        <taxon>Bacillota</taxon>
        <taxon>Bacilli</taxon>
        <taxon>Bacillales</taxon>
        <taxon>Bacillaceae</taxon>
        <taxon>Salicibibacter</taxon>
    </lineage>
</organism>
<feature type="transmembrane region" description="Helical" evidence="1">
    <location>
        <begin position="159"/>
        <end position="180"/>
    </location>
</feature>
<dbReference type="KEGG" id="rue:DT065_06700"/>
<keyword evidence="1" id="KW-0812">Transmembrane</keyword>
<keyword evidence="1" id="KW-0472">Membrane</keyword>
<evidence type="ECO:0000256" key="1">
    <source>
        <dbReference type="SAM" id="Phobius"/>
    </source>
</evidence>
<evidence type="ECO:0000313" key="3">
    <source>
        <dbReference type="Proteomes" id="UP000252100"/>
    </source>
</evidence>
<feature type="transmembrane region" description="Helical" evidence="1">
    <location>
        <begin position="64"/>
        <end position="85"/>
    </location>
</feature>
<proteinExistence type="predicted"/>